<dbReference type="AlphaFoldDB" id="A0A3B0U104"/>
<evidence type="ECO:0000256" key="7">
    <source>
        <dbReference type="ARBA" id="ARBA00035045"/>
    </source>
</evidence>
<keyword evidence="2" id="KW-0223">Dioxygenase</keyword>
<dbReference type="InterPro" id="IPR009770">
    <property type="entry name" value="HGLS"/>
</dbReference>
<evidence type="ECO:0000256" key="4">
    <source>
        <dbReference type="ARBA" id="ARBA00023004"/>
    </source>
</evidence>
<evidence type="ECO:0000313" key="8">
    <source>
        <dbReference type="EMBL" id="VAW18089.1"/>
    </source>
</evidence>
<reference evidence="8" key="1">
    <citation type="submission" date="2018-06" db="EMBL/GenBank/DDBJ databases">
        <authorList>
            <person name="Zhirakovskaya E."/>
        </authorList>
    </citation>
    <scope>NUCLEOTIDE SEQUENCE</scope>
</reference>
<evidence type="ECO:0000256" key="6">
    <source>
        <dbReference type="ARBA" id="ARBA00035023"/>
    </source>
</evidence>
<dbReference type="PANTHER" id="PTHR31136:SF5">
    <property type="entry name" value="2-OXOADIPATE DIOXYGENASE_DECARBOXYLASE, CHLOROPLASTIC"/>
    <property type="match status" value="1"/>
</dbReference>
<comment type="cofactor">
    <cofactor evidence="1">
        <name>Fe(2+)</name>
        <dbReference type="ChEBI" id="CHEBI:29033"/>
    </cofactor>
</comment>
<organism evidence="8">
    <name type="scientific">hydrothermal vent metagenome</name>
    <dbReference type="NCBI Taxonomy" id="652676"/>
    <lineage>
        <taxon>unclassified sequences</taxon>
        <taxon>metagenomes</taxon>
        <taxon>ecological metagenomes</taxon>
    </lineage>
</organism>
<dbReference type="Pfam" id="PF07063">
    <property type="entry name" value="HGLS"/>
    <property type="match status" value="1"/>
</dbReference>
<evidence type="ECO:0000256" key="3">
    <source>
        <dbReference type="ARBA" id="ARBA00023002"/>
    </source>
</evidence>
<sequence length="308" mass="35159">MKATIKEVAKAILDELWDQFLRRVPYAKIYTSLVLGKGGKVVNDHIAIRTLNTHTGEQPEGIRAMSHIFKCLDYKPVGSYKFQKKKLNATHFEHTDIEFPKIFVSQLEVPELPEWAQLLIKENVKDTPYLLSDHAIELLMRLSKDGCLTEEAAEILVYEVAGYFRRPWKTPSKEAILKLNDISQYAAWVLLHGNSVNHFTALINNQGVKEWPDIQSTCKALEEAGVPMKERIEGKEGSILRQSSTQAVKEMVEVINDDGEVGQIKWTYAYYELAERGFIEENGEKKLFSGFLGEQASHLFDITRTRDN</sequence>
<keyword evidence="4" id="KW-0408">Iron</keyword>
<gene>
    <name evidence="8" type="ORF">MNBD_BACTEROID01-1374</name>
</gene>
<dbReference type="GO" id="GO:0051213">
    <property type="term" value="F:dioxygenase activity"/>
    <property type="evidence" value="ECO:0007669"/>
    <property type="project" value="UniProtKB-KW"/>
</dbReference>
<evidence type="ECO:0000256" key="5">
    <source>
        <dbReference type="ARBA" id="ARBA00035013"/>
    </source>
</evidence>
<dbReference type="SMART" id="SM01150">
    <property type="entry name" value="DUF1338"/>
    <property type="match status" value="1"/>
</dbReference>
<protein>
    <recommendedName>
        <fullName evidence="6">2-oxoadipate dioxygenase/decarboxylase</fullName>
        <ecNumber evidence="6">1.13.11.93</ecNumber>
    </recommendedName>
    <alternativeName>
        <fullName evidence="7">2-hydroxyglutarate synthase</fullName>
    </alternativeName>
</protein>
<dbReference type="EMBL" id="UOEP01000081">
    <property type="protein sequence ID" value="VAW18089.1"/>
    <property type="molecule type" value="Genomic_DNA"/>
</dbReference>
<name>A0A3B0U104_9ZZZZ</name>
<dbReference type="EC" id="1.13.11.93" evidence="6"/>
<dbReference type="CDD" id="cd16350">
    <property type="entry name" value="VOC_like"/>
    <property type="match status" value="1"/>
</dbReference>
<dbReference type="PANTHER" id="PTHR31136">
    <property type="entry name" value="DUF1338 DOMAIN-CONTAINING PROTEIN"/>
    <property type="match status" value="1"/>
</dbReference>
<keyword evidence="3" id="KW-0560">Oxidoreductase</keyword>
<dbReference type="Gene3D" id="3.10.180.50">
    <property type="match status" value="1"/>
</dbReference>
<evidence type="ECO:0000256" key="1">
    <source>
        <dbReference type="ARBA" id="ARBA00001954"/>
    </source>
</evidence>
<proteinExistence type="inferred from homology"/>
<comment type="similarity">
    <text evidence="5">Belongs to the 2-oxoadipate dioxygenase/decarboxylase family.</text>
</comment>
<accession>A0A3B0U104</accession>
<evidence type="ECO:0000256" key="2">
    <source>
        <dbReference type="ARBA" id="ARBA00022964"/>
    </source>
</evidence>